<dbReference type="InterPro" id="IPR001841">
    <property type="entry name" value="Znf_RING"/>
</dbReference>
<evidence type="ECO:0000256" key="3">
    <source>
        <dbReference type="ARBA" id="ARBA00022833"/>
    </source>
</evidence>
<dbReference type="SMART" id="SM00184">
    <property type="entry name" value="RING"/>
    <property type="match status" value="1"/>
</dbReference>
<keyword evidence="1" id="KW-0479">Metal-binding</keyword>
<keyword evidence="6" id="KW-0012">Acyltransferase</keyword>
<dbReference type="PROSITE" id="PS50089">
    <property type="entry name" value="ZF_RING_2"/>
    <property type="match status" value="1"/>
</dbReference>
<dbReference type="GO" id="GO:0008270">
    <property type="term" value="F:zinc ion binding"/>
    <property type="evidence" value="ECO:0007669"/>
    <property type="project" value="UniProtKB-KW"/>
</dbReference>
<dbReference type="Gene3D" id="3.30.40.10">
    <property type="entry name" value="Zinc/RING finger domain, C3HC4 (zinc finger)"/>
    <property type="match status" value="1"/>
</dbReference>
<dbReference type="PANTHER" id="PTHR25462:SF296">
    <property type="entry name" value="MEIOTIC P26, ISOFORM F"/>
    <property type="match status" value="1"/>
</dbReference>
<dbReference type="Proteomes" id="UP000507470">
    <property type="component" value="Unassembled WGS sequence"/>
</dbReference>
<feature type="domain" description="RING-type" evidence="5">
    <location>
        <begin position="17"/>
        <end position="64"/>
    </location>
</feature>
<dbReference type="GO" id="GO:0061630">
    <property type="term" value="F:ubiquitin protein ligase activity"/>
    <property type="evidence" value="ECO:0007669"/>
    <property type="project" value="UniProtKB-EC"/>
</dbReference>
<evidence type="ECO:0000313" key="6">
    <source>
        <dbReference type="EMBL" id="CAC5402570.1"/>
    </source>
</evidence>
<sequence length="287" mass="32701">MAIAPDKTDTFDDLLTCTICLETFTGPKYLPCLHTFCTACINTYILSTAGKEKTKTTFKCPICRQNVLMSESTGNPKTWAEKIPGNHFVASMMDRQAIRRNIKRCYSWKANNESTNPLSWCIVCEEAFCESCEKCHKSFKMTKKKKHPIMLLKDLVTNKESDEIKSLKKEADLKLYEQSPEIESLKSTVDNWTTIFDTCLQHGSELQCLLEMNRINENKVTFGNTFTEGTSEMKNVSMLLETNDIAEKFAERVAVIRVVKLVETNTSCPKLSFSKNLNFRTGENKCN</sequence>
<evidence type="ECO:0000256" key="4">
    <source>
        <dbReference type="PROSITE-ProRule" id="PRU00175"/>
    </source>
</evidence>
<dbReference type="InterPro" id="IPR013083">
    <property type="entry name" value="Znf_RING/FYVE/PHD"/>
</dbReference>
<name>A0A6J8D656_MYTCO</name>
<dbReference type="EMBL" id="CACVKT020006529">
    <property type="protein sequence ID" value="CAC5402570.1"/>
    <property type="molecule type" value="Genomic_DNA"/>
</dbReference>
<evidence type="ECO:0000259" key="5">
    <source>
        <dbReference type="PROSITE" id="PS50089"/>
    </source>
</evidence>
<reference evidence="6 7" key="1">
    <citation type="submission" date="2020-06" db="EMBL/GenBank/DDBJ databases">
        <authorList>
            <person name="Li R."/>
            <person name="Bekaert M."/>
        </authorList>
    </citation>
    <scope>NUCLEOTIDE SEQUENCE [LARGE SCALE GENOMIC DNA]</scope>
    <source>
        <strain evidence="7">wild</strain>
    </source>
</reference>
<evidence type="ECO:0000313" key="7">
    <source>
        <dbReference type="Proteomes" id="UP000507470"/>
    </source>
</evidence>
<keyword evidence="7" id="KW-1185">Reference proteome</keyword>
<accession>A0A6J8D656</accession>
<dbReference type="EC" id="2.3.2.27" evidence="6"/>
<evidence type="ECO:0000256" key="1">
    <source>
        <dbReference type="ARBA" id="ARBA00022723"/>
    </source>
</evidence>
<dbReference type="SUPFAM" id="SSF57850">
    <property type="entry name" value="RING/U-box"/>
    <property type="match status" value="1"/>
</dbReference>
<keyword evidence="6" id="KW-0808">Transferase</keyword>
<dbReference type="PROSITE" id="PS00518">
    <property type="entry name" value="ZF_RING_1"/>
    <property type="match status" value="1"/>
</dbReference>
<dbReference type="GO" id="GO:0005654">
    <property type="term" value="C:nucleoplasm"/>
    <property type="evidence" value="ECO:0007669"/>
    <property type="project" value="TreeGrafter"/>
</dbReference>
<dbReference type="InterPro" id="IPR047153">
    <property type="entry name" value="TRIM45/56/19-like"/>
</dbReference>
<proteinExistence type="predicted"/>
<dbReference type="OrthoDB" id="6113134at2759"/>
<dbReference type="InterPro" id="IPR027370">
    <property type="entry name" value="Znf-RING_euk"/>
</dbReference>
<dbReference type="Pfam" id="PF13445">
    <property type="entry name" value="zf-RING_UBOX"/>
    <property type="match status" value="1"/>
</dbReference>
<evidence type="ECO:0000256" key="2">
    <source>
        <dbReference type="ARBA" id="ARBA00022771"/>
    </source>
</evidence>
<dbReference type="PANTHER" id="PTHR25462">
    <property type="entry name" value="BONUS, ISOFORM C-RELATED"/>
    <property type="match status" value="1"/>
</dbReference>
<protein>
    <submittedName>
        <fullName evidence="6">TRIM56</fullName>
        <ecNumber evidence="6">2.3.2.27</ecNumber>
    </submittedName>
</protein>
<dbReference type="InterPro" id="IPR017907">
    <property type="entry name" value="Znf_RING_CS"/>
</dbReference>
<dbReference type="AlphaFoldDB" id="A0A6J8D656"/>
<keyword evidence="3" id="KW-0862">Zinc</keyword>
<keyword evidence="2 4" id="KW-0863">Zinc-finger</keyword>
<gene>
    <name evidence="6" type="ORF">MCOR_36505</name>
</gene>
<organism evidence="6 7">
    <name type="scientific">Mytilus coruscus</name>
    <name type="common">Sea mussel</name>
    <dbReference type="NCBI Taxonomy" id="42192"/>
    <lineage>
        <taxon>Eukaryota</taxon>
        <taxon>Metazoa</taxon>
        <taxon>Spiralia</taxon>
        <taxon>Lophotrochozoa</taxon>
        <taxon>Mollusca</taxon>
        <taxon>Bivalvia</taxon>
        <taxon>Autobranchia</taxon>
        <taxon>Pteriomorphia</taxon>
        <taxon>Mytilida</taxon>
        <taxon>Mytiloidea</taxon>
        <taxon>Mytilidae</taxon>
        <taxon>Mytilinae</taxon>
        <taxon>Mytilus</taxon>
    </lineage>
</organism>